<sequence length="247" mass="27437">MKLKYLLSSIVIGILLLAGCSNDDGSRKNPKEDSKIEEENDKNSDGGLFGNKDDTGDNDDLEEYLDKDNNDELNDNDEQGTTEDEDLDEEPVEEGSNDYAEIDEYSFIVADDGDYYIVKVGDIIFSYPNTFSATAMEQQLIPTFDITNADQTIVMNVAVEQLPLNVSPEEYLSIASTNYGIEYEEFSTKTNANGIEFAEGITEESGFQVNQRVVIVNGVAYVFSFASASYEENLGVFDQLIDTIDTK</sequence>
<evidence type="ECO:0000256" key="2">
    <source>
        <dbReference type="SAM" id="SignalP"/>
    </source>
</evidence>
<feature type="region of interest" description="Disordered" evidence="1">
    <location>
        <begin position="22"/>
        <end position="98"/>
    </location>
</feature>
<dbReference type="RefSeq" id="WP_161921790.1">
    <property type="nucleotide sequence ID" value="NZ_JAACYS010000098.1"/>
</dbReference>
<evidence type="ECO:0000313" key="4">
    <source>
        <dbReference type="Proteomes" id="UP000743899"/>
    </source>
</evidence>
<evidence type="ECO:0000256" key="1">
    <source>
        <dbReference type="SAM" id="MobiDB-lite"/>
    </source>
</evidence>
<gene>
    <name evidence="3" type="ORF">GW534_14915</name>
</gene>
<feature type="chain" id="PRO_5047071744" description="PsbP C-terminal domain-containing protein" evidence="2">
    <location>
        <begin position="24"/>
        <end position="247"/>
    </location>
</feature>
<accession>A0ABX0A816</accession>
<proteinExistence type="predicted"/>
<comment type="caution">
    <text evidence="3">The sequence shown here is derived from an EMBL/GenBank/DDBJ whole genome shotgun (WGS) entry which is preliminary data.</text>
</comment>
<feature type="signal peptide" evidence="2">
    <location>
        <begin position="1"/>
        <end position="23"/>
    </location>
</feature>
<evidence type="ECO:0000313" key="3">
    <source>
        <dbReference type="EMBL" id="NCU18962.1"/>
    </source>
</evidence>
<reference evidence="3 4" key="1">
    <citation type="submission" date="2020-01" db="EMBL/GenBank/DDBJ databases">
        <title>A novel Bacillus sp. from Pasinler.</title>
        <authorList>
            <person name="Adiguzel A."/>
            <person name="Ay H."/>
            <person name="Baltaci M.O."/>
        </authorList>
    </citation>
    <scope>NUCLEOTIDE SEQUENCE [LARGE SCALE GENOMIC DNA]</scope>
    <source>
        <strain evidence="3 4">P1</strain>
    </source>
</reference>
<feature type="compositionally biased region" description="Acidic residues" evidence="1">
    <location>
        <begin position="71"/>
        <end position="98"/>
    </location>
</feature>
<feature type="compositionally biased region" description="Basic and acidic residues" evidence="1">
    <location>
        <begin position="24"/>
        <end position="34"/>
    </location>
</feature>
<keyword evidence="2" id="KW-0732">Signal</keyword>
<dbReference type="PROSITE" id="PS51257">
    <property type="entry name" value="PROKAR_LIPOPROTEIN"/>
    <property type="match status" value="1"/>
</dbReference>
<keyword evidence="4" id="KW-1185">Reference proteome</keyword>
<organism evidence="3 4">
    <name type="scientific">Pallidibacillus pasinlerensis</name>
    <dbReference type="NCBI Taxonomy" id="2703818"/>
    <lineage>
        <taxon>Bacteria</taxon>
        <taxon>Bacillati</taxon>
        <taxon>Bacillota</taxon>
        <taxon>Bacilli</taxon>
        <taxon>Bacillales</taxon>
        <taxon>Bacillaceae</taxon>
        <taxon>Pallidibacillus</taxon>
    </lineage>
</organism>
<protein>
    <recommendedName>
        <fullName evidence="5">PsbP C-terminal domain-containing protein</fullName>
    </recommendedName>
</protein>
<dbReference type="Proteomes" id="UP000743899">
    <property type="component" value="Unassembled WGS sequence"/>
</dbReference>
<evidence type="ECO:0008006" key="5">
    <source>
        <dbReference type="Google" id="ProtNLM"/>
    </source>
</evidence>
<name>A0ABX0A816_9BACI</name>
<dbReference type="EMBL" id="JAACYS010000098">
    <property type="protein sequence ID" value="NCU18962.1"/>
    <property type="molecule type" value="Genomic_DNA"/>
</dbReference>